<protein>
    <submittedName>
        <fullName evidence="2">Uncharacterized protein</fullName>
    </submittedName>
</protein>
<sequence length="55" mass="5836">MNPFVSPTLILCSTALLIAGAYHHHSDTSMFLSACGLVLGLLGLVFCLRKSDRGS</sequence>
<reference evidence="2 3" key="1">
    <citation type="journal article" date="2020" name="Antonie Van Leeuwenhoek">
        <title>Rhodopirellula heiligendammensis sp. nov., Rhodopirellula pilleata sp. nov., and Rhodopirellula solitaria sp. nov. isolated from natural or artificial marine surfaces in Northern Germany and California, USA, and emended description of the genus Rhodopirellula.</title>
        <authorList>
            <person name="Kallscheuer N."/>
            <person name="Wiegand S."/>
            <person name="Jogler M."/>
            <person name="Boedeker C."/>
            <person name="Peeters S.H."/>
            <person name="Rast P."/>
            <person name="Heuer A."/>
            <person name="Jetten M.S.M."/>
            <person name="Rohde M."/>
            <person name="Jogler C."/>
        </authorList>
    </citation>
    <scope>NUCLEOTIDE SEQUENCE [LARGE SCALE GENOMIC DNA]</scope>
    <source>
        <strain evidence="2 3">Poly21</strain>
    </source>
</reference>
<keyword evidence="1" id="KW-0472">Membrane</keyword>
<evidence type="ECO:0000256" key="1">
    <source>
        <dbReference type="SAM" id="Phobius"/>
    </source>
</evidence>
<evidence type="ECO:0000313" key="3">
    <source>
        <dbReference type="Proteomes" id="UP000319908"/>
    </source>
</evidence>
<keyword evidence="1" id="KW-0812">Transmembrane</keyword>
<dbReference type="AlphaFoldDB" id="A0A5C6BCY4"/>
<gene>
    <name evidence="2" type="ORF">Poly21_50540</name>
</gene>
<dbReference type="Proteomes" id="UP000319908">
    <property type="component" value="Unassembled WGS sequence"/>
</dbReference>
<accession>A0A5C6BCY4</accession>
<comment type="caution">
    <text evidence="2">The sequence shown here is derived from an EMBL/GenBank/DDBJ whole genome shotgun (WGS) entry which is preliminary data.</text>
</comment>
<organism evidence="2 3">
    <name type="scientific">Allorhodopirellula heiligendammensis</name>
    <dbReference type="NCBI Taxonomy" id="2714739"/>
    <lineage>
        <taxon>Bacteria</taxon>
        <taxon>Pseudomonadati</taxon>
        <taxon>Planctomycetota</taxon>
        <taxon>Planctomycetia</taxon>
        <taxon>Pirellulales</taxon>
        <taxon>Pirellulaceae</taxon>
        <taxon>Allorhodopirellula</taxon>
    </lineage>
</organism>
<proteinExistence type="predicted"/>
<keyword evidence="1" id="KW-1133">Transmembrane helix</keyword>
<name>A0A5C6BCY4_9BACT</name>
<evidence type="ECO:0000313" key="2">
    <source>
        <dbReference type="EMBL" id="TWU10085.1"/>
    </source>
</evidence>
<feature type="transmembrane region" description="Helical" evidence="1">
    <location>
        <begin position="31"/>
        <end position="48"/>
    </location>
</feature>
<keyword evidence="3" id="KW-1185">Reference proteome</keyword>
<dbReference type="EMBL" id="SJPU01000004">
    <property type="protein sequence ID" value="TWU10085.1"/>
    <property type="molecule type" value="Genomic_DNA"/>
</dbReference>